<dbReference type="GO" id="GO:0035091">
    <property type="term" value="F:phosphatidylinositol binding"/>
    <property type="evidence" value="ECO:0007669"/>
    <property type="project" value="InterPro"/>
</dbReference>
<protein>
    <recommendedName>
        <fullName evidence="6">Cyclic nucleotide-binding domain-containing protein</fullName>
    </recommendedName>
</protein>
<comment type="caution">
    <text evidence="4">The sequence shown here is derived from an EMBL/GenBank/DDBJ whole genome shotgun (WGS) entry which is preliminary data.</text>
</comment>
<dbReference type="InterPro" id="IPR018490">
    <property type="entry name" value="cNMP-bd_dom_sf"/>
</dbReference>
<dbReference type="Gene3D" id="3.30.1520.10">
    <property type="entry name" value="Phox-like domain"/>
    <property type="match status" value="1"/>
</dbReference>
<organism evidence="4 5">
    <name type="scientific">Aphanomyces invadans</name>
    <dbReference type="NCBI Taxonomy" id="157072"/>
    <lineage>
        <taxon>Eukaryota</taxon>
        <taxon>Sar</taxon>
        <taxon>Stramenopiles</taxon>
        <taxon>Oomycota</taxon>
        <taxon>Saprolegniomycetes</taxon>
        <taxon>Saprolegniales</taxon>
        <taxon>Verrucalvaceae</taxon>
        <taxon>Aphanomyces</taxon>
    </lineage>
</organism>
<feature type="domain" description="Cyclic nucleotide-binding" evidence="2">
    <location>
        <begin position="71"/>
        <end position="189"/>
    </location>
</feature>
<dbReference type="SUPFAM" id="SSF64268">
    <property type="entry name" value="PX domain"/>
    <property type="match status" value="1"/>
</dbReference>
<evidence type="ECO:0000256" key="1">
    <source>
        <dbReference type="SAM" id="MobiDB-lite"/>
    </source>
</evidence>
<feature type="compositionally biased region" description="Basic and acidic residues" evidence="1">
    <location>
        <begin position="9"/>
        <end position="18"/>
    </location>
</feature>
<dbReference type="PROSITE" id="PS00889">
    <property type="entry name" value="CNMP_BINDING_2"/>
    <property type="match status" value="1"/>
</dbReference>
<dbReference type="GO" id="GO:0030552">
    <property type="term" value="F:cAMP binding"/>
    <property type="evidence" value="ECO:0007669"/>
    <property type="project" value="TreeGrafter"/>
</dbReference>
<dbReference type="InterPro" id="IPR014710">
    <property type="entry name" value="RmlC-like_jellyroll"/>
</dbReference>
<evidence type="ECO:0000313" key="5">
    <source>
        <dbReference type="Proteomes" id="UP000285060"/>
    </source>
</evidence>
<feature type="domain" description="PX" evidence="3">
    <location>
        <begin position="355"/>
        <end position="490"/>
    </location>
</feature>
<sequence>MEAGGTPVGEKRCIKDISPDTETSDDDETKRRIRARNQGRRSSEPASGKKIVPKSAATIERIKCAVACNFMLNSLGSEELMDVIHAMEERKVQAGDTIIKQGDEGDYFYVIDNGEFDVYKSSTPGVPVFHYSNEGTFGELALMYNSPRAATVVAVSSGALWALDRDTFRRIVVTANKSRSEQNEKFLSGMDLMANLTPSEVSTIADALQPVTFRAGDVIIEQGDANYASFHFYILIQGTCAFVLTHGETGDRTPIGNVEAVGYFGEKRAVSVIATSDVVHCLSMDVATFERLMGPFHDVFHRKIHSYVDPTNVVGATNRSIFSVARGFMCADADGRVPLPHLRAATTTTPMSVFNVHSLSMHIMDYTIDTTNSVVYYHLELLDDDSGESMTVMRRYSAIAAFRAALLKELDTACQCPHDQNRCKPCLAALKQCSFPAKSWFPKDGIQPELADQRATELSYFLQDVVAVGRDHAPLCTHNQTFFEATLANVLGAPSLTPFATVPPRNRKGERSASCEIASDAVRPFLRHRSGSVPITSKRLIL</sequence>
<dbReference type="InterPro" id="IPR018488">
    <property type="entry name" value="cNMP-bd_CS"/>
</dbReference>
<dbReference type="Pfam" id="PF00027">
    <property type="entry name" value="cNMP_binding"/>
    <property type="match status" value="2"/>
</dbReference>
<keyword evidence="5" id="KW-1185">Reference proteome</keyword>
<accession>A0A418B1Q5</accession>
<proteinExistence type="predicted"/>
<dbReference type="SUPFAM" id="SSF51206">
    <property type="entry name" value="cAMP-binding domain-like"/>
    <property type="match status" value="2"/>
</dbReference>
<feature type="region of interest" description="Disordered" evidence="1">
    <location>
        <begin position="1"/>
        <end position="52"/>
    </location>
</feature>
<dbReference type="VEuPathDB" id="FungiDB:H310_04171"/>
<dbReference type="InterPro" id="IPR000595">
    <property type="entry name" value="cNMP-bd_dom"/>
</dbReference>
<dbReference type="VEuPathDB" id="FungiDB:H310_04170"/>
<evidence type="ECO:0000259" key="3">
    <source>
        <dbReference type="PROSITE" id="PS50195"/>
    </source>
</evidence>
<dbReference type="GO" id="GO:0005829">
    <property type="term" value="C:cytosol"/>
    <property type="evidence" value="ECO:0007669"/>
    <property type="project" value="TreeGrafter"/>
</dbReference>
<gene>
    <name evidence="4" type="ORF">DYB32_003021</name>
</gene>
<dbReference type="PRINTS" id="PR00103">
    <property type="entry name" value="CAMPKINASE"/>
</dbReference>
<dbReference type="SMART" id="SM00100">
    <property type="entry name" value="cNMP"/>
    <property type="match status" value="2"/>
</dbReference>
<reference evidence="4 5" key="1">
    <citation type="submission" date="2018-08" db="EMBL/GenBank/DDBJ databases">
        <title>Aphanomyces genome sequencing and annotation.</title>
        <authorList>
            <person name="Minardi D."/>
            <person name="Oidtmann B."/>
            <person name="Van Der Giezen M."/>
            <person name="Studholme D.J."/>
        </authorList>
    </citation>
    <scope>NUCLEOTIDE SEQUENCE [LARGE SCALE GENOMIC DNA]</scope>
    <source>
        <strain evidence="4 5">NJM0002</strain>
    </source>
</reference>
<dbReference type="Proteomes" id="UP000285060">
    <property type="component" value="Unassembled WGS sequence"/>
</dbReference>
<dbReference type="InterPro" id="IPR036871">
    <property type="entry name" value="PX_dom_sf"/>
</dbReference>
<dbReference type="PROSITE" id="PS00888">
    <property type="entry name" value="CNMP_BINDING_1"/>
    <property type="match status" value="1"/>
</dbReference>
<dbReference type="AlphaFoldDB" id="A0A418B1Q5"/>
<dbReference type="PROSITE" id="PS50042">
    <property type="entry name" value="CNMP_BINDING_3"/>
    <property type="match status" value="2"/>
</dbReference>
<dbReference type="InterPro" id="IPR001683">
    <property type="entry name" value="PX_dom"/>
</dbReference>
<dbReference type="PANTHER" id="PTHR11635">
    <property type="entry name" value="CAMP-DEPENDENT PROTEIN KINASE REGULATORY CHAIN"/>
    <property type="match status" value="1"/>
</dbReference>
<feature type="domain" description="Cyclic nucleotide-binding" evidence="2">
    <location>
        <begin position="192"/>
        <end position="310"/>
    </location>
</feature>
<name>A0A418B1Q5_9STRA</name>
<dbReference type="PANTHER" id="PTHR11635:SF152">
    <property type="entry name" value="CAMP-DEPENDENT PROTEIN KINASE TYPE I REGULATORY SUBUNIT-RELATED"/>
    <property type="match status" value="1"/>
</dbReference>
<evidence type="ECO:0008006" key="6">
    <source>
        <dbReference type="Google" id="ProtNLM"/>
    </source>
</evidence>
<dbReference type="PROSITE" id="PS50195">
    <property type="entry name" value="PX"/>
    <property type="match status" value="1"/>
</dbReference>
<dbReference type="GO" id="GO:0004862">
    <property type="term" value="F:cAMP-dependent protein kinase inhibitor activity"/>
    <property type="evidence" value="ECO:0007669"/>
    <property type="project" value="TreeGrafter"/>
</dbReference>
<evidence type="ECO:0000259" key="2">
    <source>
        <dbReference type="PROSITE" id="PS50042"/>
    </source>
</evidence>
<dbReference type="GO" id="GO:0034236">
    <property type="term" value="F:protein kinase A catalytic subunit binding"/>
    <property type="evidence" value="ECO:0007669"/>
    <property type="project" value="TreeGrafter"/>
</dbReference>
<dbReference type="GO" id="GO:0005952">
    <property type="term" value="C:cAMP-dependent protein kinase complex"/>
    <property type="evidence" value="ECO:0007669"/>
    <property type="project" value="InterPro"/>
</dbReference>
<dbReference type="Gene3D" id="2.60.120.10">
    <property type="entry name" value="Jelly Rolls"/>
    <property type="match status" value="2"/>
</dbReference>
<dbReference type="EMBL" id="QUSY01000172">
    <property type="protein sequence ID" value="RHY31952.1"/>
    <property type="molecule type" value="Genomic_DNA"/>
</dbReference>
<dbReference type="CDD" id="cd00038">
    <property type="entry name" value="CAP_ED"/>
    <property type="match status" value="2"/>
</dbReference>
<dbReference type="InterPro" id="IPR050503">
    <property type="entry name" value="cAMP-dep_PK_reg_su-like"/>
</dbReference>
<evidence type="ECO:0000313" key="4">
    <source>
        <dbReference type="EMBL" id="RHY31952.1"/>
    </source>
</evidence>